<dbReference type="Proteomes" id="UP001180020">
    <property type="component" value="Unassembled WGS sequence"/>
</dbReference>
<keyword evidence="2" id="KW-1185">Reference proteome</keyword>
<proteinExistence type="predicted"/>
<protein>
    <submittedName>
        <fullName evidence="1">Uncharacterized protein</fullName>
    </submittedName>
</protein>
<evidence type="ECO:0000313" key="2">
    <source>
        <dbReference type="Proteomes" id="UP001180020"/>
    </source>
</evidence>
<reference evidence="1" key="2">
    <citation type="submission" date="2023-06" db="EMBL/GenBank/DDBJ databases">
        <authorList>
            <person name="Ma L."/>
            <person name="Liu K.-W."/>
            <person name="Li Z."/>
            <person name="Hsiao Y.-Y."/>
            <person name="Qi Y."/>
            <person name="Fu T."/>
            <person name="Tang G."/>
            <person name="Zhang D."/>
            <person name="Sun W.-H."/>
            <person name="Liu D.-K."/>
            <person name="Li Y."/>
            <person name="Chen G.-Z."/>
            <person name="Liu X.-D."/>
            <person name="Liao X.-Y."/>
            <person name="Jiang Y.-T."/>
            <person name="Yu X."/>
            <person name="Hao Y."/>
            <person name="Huang J."/>
            <person name="Zhao X.-W."/>
            <person name="Ke S."/>
            <person name="Chen Y.-Y."/>
            <person name="Wu W.-L."/>
            <person name="Hsu J.-L."/>
            <person name="Lin Y.-F."/>
            <person name="Huang M.-D."/>
            <person name="Li C.-Y."/>
            <person name="Huang L."/>
            <person name="Wang Z.-W."/>
            <person name="Zhao X."/>
            <person name="Zhong W.-Y."/>
            <person name="Peng D.-H."/>
            <person name="Ahmad S."/>
            <person name="Lan S."/>
            <person name="Zhang J.-S."/>
            <person name="Tsai W.-C."/>
            <person name="Van De Peer Y."/>
            <person name="Liu Z.-J."/>
        </authorList>
    </citation>
    <scope>NUCLEOTIDE SEQUENCE</scope>
    <source>
        <strain evidence="1">CP</strain>
        <tissue evidence="1">Leaves</tissue>
    </source>
</reference>
<organism evidence="1 2">
    <name type="scientific">Acorus calamus</name>
    <name type="common">Sweet flag</name>
    <dbReference type="NCBI Taxonomy" id="4465"/>
    <lineage>
        <taxon>Eukaryota</taxon>
        <taxon>Viridiplantae</taxon>
        <taxon>Streptophyta</taxon>
        <taxon>Embryophyta</taxon>
        <taxon>Tracheophyta</taxon>
        <taxon>Spermatophyta</taxon>
        <taxon>Magnoliopsida</taxon>
        <taxon>Liliopsida</taxon>
        <taxon>Acoraceae</taxon>
        <taxon>Acorus</taxon>
    </lineage>
</organism>
<gene>
    <name evidence="1" type="ORF">QJS10_CPA01g00348</name>
</gene>
<evidence type="ECO:0000313" key="1">
    <source>
        <dbReference type="EMBL" id="KAK1325806.1"/>
    </source>
</evidence>
<name>A0AAV9FID7_ACOCL</name>
<dbReference type="AlphaFoldDB" id="A0AAV9FID7"/>
<dbReference type="EMBL" id="JAUJYO010000001">
    <property type="protein sequence ID" value="KAK1325806.1"/>
    <property type="molecule type" value="Genomic_DNA"/>
</dbReference>
<accession>A0AAV9FID7</accession>
<reference evidence="1" key="1">
    <citation type="journal article" date="2023" name="Nat. Commun.">
        <title>Diploid and tetraploid genomes of Acorus and the evolution of monocots.</title>
        <authorList>
            <person name="Ma L."/>
            <person name="Liu K.W."/>
            <person name="Li Z."/>
            <person name="Hsiao Y.Y."/>
            <person name="Qi Y."/>
            <person name="Fu T."/>
            <person name="Tang G.D."/>
            <person name="Zhang D."/>
            <person name="Sun W.H."/>
            <person name="Liu D.K."/>
            <person name="Li Y."/>
            <person name="Chen G.Z."/>
            <person name="Liu X.D."/>
            <person name="Liao X.Y."/>
            <person name="Jiang Y.T."/>
            <person name="Yu X."/>
            <person name="Hao Y."/>
            <person name="Huang J."/>
            <person name="Zhao X.W."/>
            <person name="Ke S."/>
            <person name="Chen Y.Y."/>
            <person name="Wu W.L."/>
            <person name="Hsu J.L."/>
            <person name="Lin Y.F."/>
            <person name="Huang M.D."/>
            <person name="Li C.Y."/>
            <person name="Huang L."/>
            <person name="Wang Z.W."/>
            <person name="Zhao X."/>
            <person name="Zhong W.Y."/>
            <person name="Peng D.H."/>
            <person name="Ahmad S."/>
            <person name="Lan S."/>
            <person name="Zhang J.S."/>
            <person name="Tsai W.C."/>
            <person name="Van de Peer Y."/>
            <person name="Liu Z.J."/>
        </authorList>
    </citation>
    <scope>NUCLEOTIDE SEQUENCE</scope>
    <source>
        <strain evidence="1">CP</strain>
    </source>
</reference>
<comment type="caution">
    <text evidence="1">The sequence shown here is derived from an EMBL/GenBank/DDBJ whole genome shotgun (WGS) entry which is preliminary data.</text>
</comment>
<sequence length="106" mass="11001">MCDGTEDLSSLAIADLVGRSVTLLTVPNADLRRSSIGIPLSFTSIIADVLRYHVPPPLPLLAGAPLPPSSGELITTLYQTTDHVSDDLSAINLTISSSSPPSSTTS</sequence>